<protein>
    <recommendedName>
        <fullName evidence="3">Phage protein</fullName>
    </recommendedName>
</protein>
<comment type="caution">
    <text evidence="1">The sequence shown here is derived from an EMBL/GenBank/DDBJ whole genome shotgun (WGS) entry which is preliminary data.</text>
</comment>
<evidence type="ECO:0008006" key="3">
    <source>
        <dbReference type="Google" id="ProtNLM"/>
    </source>
</evidence>
<evidence type="ECO:0000313" key="1">
    <source>
        <dbReference type="EMBL" id="MDB8742955.1"/>
    </source>
</evidence>
<dbReference type="RefSeq" id="WP_243246479.1">
    <property type="nucleotide sequence ID" value="NZ_JADMNX010000010.1"/>
</dbReference>
<organism evidence="1 2">
    <name type="scientific">Ruminococcus bicirculans</name>
    <name type="common">ex Wegman et al. 2014</name>
    <dbReference type="NCBI Taxonomy" id="1160721"/>
    <lineage>
        <taxon>Bacteria</taxon>
        <taxon>Bacillati</taxon>
        <taxon>Bacillota</taxon>
        <taxon>Clostridia</taxon>
        <taxon>Eubacteriales</taxon>
        <taxon>Oscillospiraceae</taxon>
        <taxon>Ruminococcus</taxon>
    </lineage>
</organism>
<dbReference type="AlphaFoldDB" id="A0AAW6E3H4"/>
<reference evidence="1" key="1">
    <citation type="submission" date="2023-01" db="EMBL/GenBank/DDBJ databases">
        <title>Human gut microbiome strain richness.</title>
        <authorList>
            <person name="Chen-Liaw A."/>
        </authorList>
    </citation>
    <scope>NUCLEOTIDE SEQUENCE</scope>
    <source>
        <strain evidence="1">D59st1_B8_D59t2_181005</strain>
    </source>
</reference>
<proteinExistence type="predicted"/>
<accession>A0AAW6E3H4</accession>
<dbReference type="EMBL" id="JAQMLS010000010">
    <property type="protein sequence ID" value="MDB8742955.1"/>
    <property type="molecule type" value="Genomic_DNA"/>
</dbReference>
<evidence type="ECO:0000313" key="2">
    <source>
        <dbReference type="Proteomes" id="UP001211421"/>
    </source>
</evidence>
<gene>
    <name evidence="1" type="ORF">PNV70_12865</name>
</gene>
<dbReference type="Proteomes" id="UP001211421">
    <property type="component" value="Unassembled WGS sequence"/>
</dbReference>
<sequence length="113" mass="12723">MRTMIKGISVKLKVQTQTGVDGFGRPTYEDSWELVDNVLVGEPSAEDITNELNLSGKRLAYTLAIPKGDTHVWENTEVEFFGRKFCTIGFPTEGIEENLPLSWNKKVKVELYG</sequence>
<name>A0AAW6E3H4_9FIRM</name>